<dbReference type="Pfam" id="PF11338">
    <property type="entry name" value="DUF3140"/>
    <property type="match status" value="1"/>
</dbReference>
<dbReference type="PANTHER" id="PTHR40630:SF1">
    <property type="entry name" value="DNA-BINDING PROTEIN"/>
    <property type="match status" value="1"/>
</dbReference>
<gene>
    <name evidence="2" type="ORF">OVN18_12480</name>
</gene>
<feature type="region of interest" description="Disordered" evidence="1">
    <location>
        <begin position="27"/>
        <end position="48"/>
    </location>
</feature>
<evidence type="ECO:0000313" key="2">
    <source>
        <dbReference type="EMBL" id="WAB81337.1"/>
    </source>
</evidence>
<protein>
    <submittedName>
        <fullName evidence="2">DUF3140 domain-containing protein</fullName>
    </submittedName>
</protein>
<dbReference type="EMBL" id="CP113089">
    <property type="protein sequence ID" value="WAB81337.1"/>
    <property type="molecule type" value="Genomic_DNA"/>
</dbReference>
<keyword evidence="3" id="KW-1185">Reference proteome</keyword>
<sequence>MTDDDRTTESDFRELVTMAPAELERWLETDESRSVGQSDGGESVGHRSGRRIVEILRTRKADLTDADRAHMRKVIGYIRRHSAQRPSGDVRETPWRYSLMNWGHDPLH</sequence>
<proteinExistence type="predicted"/>
<evidence type="ECO:0000313" key="3">
    <source>
        <dbReference type="Proteomes" id="UP001164706"/>
    </source>
</evidence>
<dbReference type="AlphaFoldDB" id="A0A9E8SB90"/>
<evidence type="ECO:0000256" key="1">
    <source>
        <dbReference type="SAM" id="MobiDB-lite"/>
    </source>
</evidence>
<dbReference type="InterPro" id="IPR021487">
    <property type="entry name" value="DUF3140"/>
</dbReference>
<dbReference type="KEGG" id="mdb:OVN18_12480"/>
<reference evidence="2" key="1">
    <citation type="submission" date="2022-11" db="EMBL/GenBank/DDBJ databases">
        <title>Description of Microcella daejonensis nov. sp, isolated from riverside soil.</title>
        <authorList>
            <person name="Molina K.M."/>
            <person name="Kim S.B."/>
        </authorList>
    </citation>
    <scope>NUCLEOTIDE SEQUENCE</scope>
    <source>
        <strain evidence="2">MMS21-STM12</strain>
    </source>
</reference>
<name>A0A9E8SB90_9MICO</name>
<dbReference type="RefSeq" id="WP_267781096.1">
    <property type="nucleotide sequence ID" value="NZ_CP113089.1"/>
</dbReference>
<accession>A0A9E8SB90</accession>
<dbReference type="PANTHER" id="PTHR40630">
    <property type="entry name" value="POSSIBLE DNA-BINDING PROTEIN"/>
    <property type="match status" value="1"/>
</dbReference>
<dbReference type="Proteomes" id="UP001164706">
    <property type="component" value="Chromosome"/>
</dbReference>
<organism evidence="2 3">
    <name type="scientific">Microcella daejeonensis</name>
    <dbReference type="NCBI Taxonomy" id="2994971"/>
    <lineage>
        <taxon>Bacteria</taxon>
        <taxon>Bacillati</taxon>
        <taxon>Actinomycetota</taxon>
        <taxon>Actinomycetes</taxon>
        <taxon>Micrococcales</taxon>
        <taxon>Microbacteriaceae</taxon>
        <taxon>Microcella</taxon>
    </lineage>
</organism>